<feature type="region of interest" description="Disordered" evidence="1">
    <location>
        <begin position="164"/>
        <end position="184"/>
    </location>
</feature>
<reference evidence="2 3" key="1">
    <citation type="journal article" date="2012" name="BMC Genomics">
        <title>Comparative genomics of the white-rot fungi, Phanerochaete carnosa and P. chrysosporium, to elucidate the genetic basis of the distinct wood types they colonize.</title>
        <authorList>
            <person name="Suzuki H."/>
            <person name="MacDonald J."/>
            <person name="Syed K."/>
            <person name="Salamov A."/>
            <person name="Hori C."/>
            <person name="Aerts A."/>
            <person name="Henrissat B."/>
            <person name="Wiebenga A."/>
            <person name="vanKuyk P.A."/>
            <person name="Barry K."/>
            <person name="Lindquist E."/>
            <person name="LaButti K."/>
            <person name="Lapidus A."/>
            <person name="Lucas S."/>
            <person name="Coutinho P."/>
            <person name="Gong Y."/>
            <person name="Samejima M."/>
            <person name="Mahadevan R."/>
            <person name="Abou-Zaid M."/>
            <person name="de Vries R.P."/>
            <person name="Igarashi K."/>
            <person name="Yadav J.S."/>
            <person name="Grigoriev I.V."/>
            <person name="Master E.R."/>
        </authorList>
    </citation>
    <scope>NUCLEOTIDE SEQUENCE [LARGE SCALE GENOMIC DNA]</scope>
    <source>
        <strain evidence="2 3">HHB-10118-sp</strain>
    </source>
</reference>
<evidence type="ECO:0000313" key="3">
    <source>
        <dbReference type="Proteomes" id="UP000008370"/>
    </source>
</evidence>
<protein>
    <submittedName>
        <fullName evidence="2">Uncharacterized protein</fullName>
    </submittedName>
</protein>
<organism evidence="2 3">
    <name type="scientific">Phanerochaete carnosa (strain HHB-10118-sp)</name>
    <name type="common">White-rot fungus</name>
    <name type="synonym">Peniophora carnosa</name>
    <dbReference type="NCBI Taxonomy" id="650164"/>
    <lineage>
        <taxon>Eukaryota</taxon>
        <taxon>Fungi</taxon>
        <taxon>Dikarya</taxon>
        <taxon>Basidiomycota</taxon>
        <taxon>Agaricomycotina</taxon>
        <taxon>Agaricomycetes</taxon>
        <taxon>Polyporales</taxon>
        <taxon>Phanerochaetaceae</taxon>
        <taxon>Phanerochaete</taxon>
    </lineage>
</organism>
<accession>K5UU68</accession>
<dbReference type="EMBL" id="JH930474">
    <property type="protein sequence ID" value="EKM53541.1"/>
    <property type="molecule type" value="Genomic_DNA"/>
</dbReference>
<dbReference type="HOGENOM" id="CLU_1468697_0_0_1"/>
<evidence type="ECO:0000256" key="1">
    <source>
        <dbReference type="SAM" id="MobiDB-lite"/>
    </source>
</evidence>
<name>K5UU68_PHACS</name>
<dbReference type="RefSeq" id="XP_007398228.1">
    <property type="nucleotide sequence ID" value="XM_007398166.1"/>
</dbReference>
<dbReference type="KEGG" id="pco:PHACADRAFT_186193"/>
<dbReference type="InParanoid" id="K5UU68"/>
<sequence>MCSDVNVYFNLPFLLCELTLTLFRLTQHCDQIHQAVEEFKEQYSEKNTVSIEKLLHNDYMSSEYSYSGETELDAHKDPQESRKLEDHNGRCATKLCVRGVSDKNYDGPPPKSRPLFASYVNNDWAQCTSMIGHFKVLADFEDYMIFKLNIPDNDLLSHFHHAGHSDSAEAGSGQSGDEANEKNA</sequence>
<dbReference type="AlphaFoldDB" id="K5UU68"/>
<evidence type="ECO:0000313" key="2">
    <source>
        <dbReference type="EMBL" id="EKM53541.1"/>
    </source>
</evidence>
<gene>
    <name evidence="2" type="ORF">PHACADRAFT_186193</name>
</gene>
<dbReference type="OrthoDB" id="2735528at2759"/>
<proteinExistence type="predicted"/>
<dbReference type="Proteomes" id="UP000008370">
    <property type="component" value="Unassembled WGS sequence"/>
</dbReference>
<dbReference type="GeneID" id="18910337"/>
<keyword evidence="3" id="KW-1185">Reference proteome</keyword>